<dbReference type="PANTHER" id="PTHR47481">
    <property type="match status" value="1"/>
</dbReference>
<gene>
    <name evidence="2" type="ORF">K443DRAFT_653599</name>
</gene>
<sequence length="195" mass="21296">MTDTTVRFPNLNNSNYAEWSVWMEAILVQQGLWSIVEIPISGVDTDGGVKTVSMIAAELESVMKRRDAMILRVDDAGFATSLALRQHFLTAKKGAGQSMQAWIGHIQGLAFHMEQSGVEVNDQDKILELTMGLPPSYDPVIINFNVTPSELLTLNNVIVRLLNEEVCQSSDSNGEADTAAATVGCDSDFEDDVAF</sequence>
<dbReference type="HOGENOM" id="CLU_098164_0_0_1"/>
<dbReference type="AlphaFoldDB" id="A0A0C9Y086"/>
<organism evidence="2 3">
    <name type="scientific">Laccaria amethystina LaAM-08-1</name>
    <dbReference type="NCBI Taxonomy" id="1095629"/>
    <lineage>
        <taxon>Eukaryota</taxon>
        <taxon>Fungi</taxon>
        <taxon>Dikarya</taxon>
        <taxon>Basidiomycota</taxon>
        <taxon>Agaricomycotina</taxon>
        <taxon>Agaricomycetes</taxon>
        <taxon>Agaricomycetidae</taxon>
        <taxon>Agaricales</taxon>
        <taxon>Agaricineae</taxon>
        <taxon>Hydnangiaceae</taxon>
        <taxon>Laccaria</taxon>
    </lineage>
</organism>
<evidence type="ECO:0000313" key="3">
    <source>
        <dbReference type="Proteomes" id="UP000054477"/>
    </source>
</evidence>
<dbReference type="Proteomes" id="UP000054477">
    <property type="component" value="Unassembled WGS sequence"/>
</dbReference>
<feature type="domain" description="DUF4219" evidence="1">
    <location>
        <begin position="11"/>
        <end position="37"/>
    </location>
</feature>
<evidence type="ECO:0000313" key="2">
    <source>
        <dbReference type="EMBL" id="KIK03392.1"/>
    </source>
</evidence>
<protein>
    <recommendedName>
        <fullName evidence="1">DUF4219 domain-containing protein</fullName>
    </recommendedName>
</protein>
<dbReference type="Pfam" id="PF13961">
    <property type="entry name" value="DUF4219"/>
    <property type="match status" value="1"/>
</dbReference>
<dbReference type="PANTHER" id="PTHR47481:SF7">
    <property type="entry name" value="CCHC-TYPE DOMAIN-CONTAINING PROTEIN"/>
    <property type="match status" value="1"/>
</dbReference>
<evidence type="ECO:0000259" key="1">
    <source>
        <dbReference type="Pfam" id="PF13961"/>
    </source>
</evidence>
<proteinExistence type="predicted"/>
<reference evidence="3" key="2">
    <citation type="submission" date="2015-01" db="EMBL/GenBank/DDBJ databases">
        <title>Evolutionary Origins and Diversification of the Mycorrhizal Mutualists.</title>
        <authorList>
            <consortium name="DOE Joint Genome Institute"/>
            <consortium name="Mycorrhizal Genomics Consortium"/>
            <person name="Kohler A."/>
            <person name="Kuo A."/>
            <person name="Nagy L.G."/>
            <person name="Floudas D."/>
            <person name="Copeland A."/>
            <person name="Barry K.W."/>
            <person name="Cichocki N."/>
            <person name="Veneault-Fourrey C."/>
            <person name="LaButti K."/>
            <person name="Lindquist E.A."/>
            <person name="Lipzen A."/>
            <person name="Lundell T."/>
            <person name="Morin E."/>
            <person name="Murat C."/>
            <person name="Riley R."/>
            <person name="Ohm R."/>
            <person name="Sun H."/>
            <person name="Tunlid A."/>
            <person name="Henrissat B."/>
            <person name="Grigoriev I.V."/>
            <person name="Hibbett D.S."/>
            <person name="Martin F."/>
        </authorList>
    </citation>
    <scope>NUCLEOTIDE SEQUENCE [LARGE SCALE GENOMIC DNA]</scope>
    <source>
        <strain evidence="3">LaAM-08-1</strain>
    </source>
</reference>
<dbReference type="STRING" id="1095629.A0A0C9Y086"/>
<keyword evidence="3" id="KW-1185">Reference proteome</keyword>
<reference evidence="2 3" key="1">
    <citation type="submission" date="2014-04" db="EMBL/GenBank/DDBJ databases">
        <authorList>
            <consortium name="DOE Joint Genome Institute"/>
            <person name="Kuo A."/>
            <person name="Kohler A."/>
            <person name="Nagy L.G."/>
            <person name="Floudas D."/>
            <person name="Copeland A."/>
            <person name="Barry K.W."/>
            <person name="Cichocki N."/>
            <person name="Veneault-Fourrey C."/>
            <person name="LaButti K."/>
            <person name="Lindquist E.A."/>
            <person name="Lipzen A."/>
            <person name="Lundell T."/>
            <person name="Morin E."/>
            <person name="Murat C."/>
            <person name="Sun H."/>
            <person name="Tunlid A."/>
            <person name="Henrissat B."/>
            <person name="Grigoriev I.V."/>
            <person name="Hibbett D.S."/>
            <person name="Martin F."/>
            <person name="Nordberg H.P."/>
            <person name="Cantor M.N."/>
            <person name="Hua S.X."/>
        </authorList>
    </citation>
    <scope>NUCLEOTIDE SEQUENCE [LARGE SCALE GENOMIC DNA]</scope>
    <source>
        <strain evidence="2 3">LaAM-08-1</strain>
    </source>
</reference>
<dbReference type="Pfam" id="PF14223">
    <property type="entry name" value="Retrotran_gag_2"/>
    <property type="match status" value="1"/>
</dbReference>
<accession>A0A0C9Y086</accession>
<name>A0A0C9Y086_9AGAR</name>
<dbReference type="EMBL" id="KN838580">
    <property type="protein sequence ID" value="KIK03392.1"/>
    <property type="molecule type" value="Genomic_DNA"/>
</dbReference>
<dbReference type="OrthoDB" id="3265539at2759"/>
<dbReference type="InterPro" id="IPR025314">
    <property type="entry name" value="DUF4219"/>
</dbReference>